<keyword evidence="5" id="KW-0548">Nucleotidyltransferase</keyword>
<dbReference type="Pfam" id="PF08448">
    <property type="entry name" value="PAS_4"/>
    <property type="match status" value="1"/>
</dbReference>
<accession>A0ABW2UUQ6</accession>
<evidence type="ECO:0000259" key="3">
    <source>
        <dbReference type="PROSITE" id="PS50113"/>
    </source>
</evidence>
<comment type="caution">
    <text evidence="5">The sequence shown here is derived from an EMBL/GenBank/DDBJ whole genome shotgun (WGS) entry which is preliminary data.</text>
</comment>
<dbReference type="EC" id="2.7.7.65" evidence="5"/>
<dbReference type="InterPro" id="IPR013656">
    <property type="entry name" value="PAS_4"/>
</dbReference>
<proteinExistence type="predicted"/>
<dbReference type="InterPro" id="IPR000014">
    <property type="entry name" value="PAS"/>
</dbReference>
<dbReference type="InterPro" id="IPR000700">
    <property type="entry name" value="PAS-assoc_C"/>
</dbReference>
<feature type="coiled-coil region" evidence="1">
    <location>
        <begin position="120"/>
        <end position="147"/>
    </location>
</feature>
<feature type="domain" description="PAC" evidence="3">
    <location>
        <begin position="220"/>
        <end position="272"/>
    </location>
</feature>
<evidence type="ECO:0000259" key="2">
    <source>
        <dbReference type="PROSITE" id="PS50112"/>
    </source>
</evidence>
<protein>
    <submittedName>
        <fullName evidence="5">Diguanylate cyclase domain-containing protein</fullName>
        <ecNumber evidence="5">2.7.7.65</ecNumber>
    </submittedName>
</protein>
<dbReference type="Gene3D" id="3.30.450.20">
    <property type="entry name" value="PAS domain"/>
    <property type="match status" value="2"/>
</dbReference>
<organism evidence="5 6">
    <name type="scientific">Lentibacillus kimchii</name>
    <dbReference type="NCBI Taxonomy" id="1542911"/>
    <lineage>
        <taxon>Bacteria</taxon>
        <taxon>Bacillati</taxon>
        <taxon>Bacillota</taxon>
        <taxon>Bacilli</taxon>
        <taxon>Bacillales</taxon>
        <taxon>Bacillaceae</taxon>
        <taxon>Lentibacillus</taxon>
    </lineage>
</organism>
<feature type="domain" description="PAS" evidence="2">
    <location>
        <begin position="147"/>
        <end position="217"/>
    </location>
</feature>
<evidence type="ECO:0000256" key="1">
    <source>
        <dbReference type="SAM" id="Coils"/>
    </source>
</evidence>
<dbReference type="Proteomes" id="UP001596620">
    <property type="component" value="Unassembled WGS sequence"/>
</dbReference>
<dbReference type="InterPro" id="IPR013655">
    <property type="entry name" value="PAS_fold_3"/>
</dbReference>
<dbReference type="Gene3D" id="3.30.70.270">
    <property type="match status" value="1"/>
</dbReference>
<dbReference type="InterPro" id="IPR000160">
    <property type="entry name" value="GGDEF_dom"/>
</dbReference>
<dbReference type="PROSITE" id="PS50112">
    <property type="entry name" value="PAS"/>
    <property type="match status" value="1"/>
</dbReference>
<dbReference type="NCBIfam" id="TIGR00229">
    <property type="entry name" value="sensory_box"/>
    <property type="match status" value="2"/>
</dbReference>
<keyword evidence="6" id="KW-1185">Reference proteome</keyword>
<dbReference type="CDD" id="cd01949">
    <property type="entry name" value="GGDEF"/>
    <property type="match status" value="1"/>
</dbReference>
<dbReference type="InterPro" id="IPR052163">
    <property type="entry name" value="DGC-Regulatory_Protein"/>
</dbReference>
<feature type="domain" description="GGDEF" evidence="4">
    <location>
        <begin position="304"/>
        <end position="438"/>
    </location>
</feature>
<dbReference type="InterPro" id="IPR043128">
    <property type="entry name" value="Rev_trsase/Diguanyl_cyclase"/>
</dbReference>
<sequence>MQSSDASLFQRVLAKGIGEIVFVITVDEQGRFYYDFLNQAAKEWTGLTADVIGQTIHDVYPVTIADHLVQQYRKVLETEDIVTYEDHYESTAGTKYSETTLTPLFTDGRCSHIAALVRDVSDQKANERKLRRSLDKLTENKQKFRESENRLRIITDNTNDLITMIDHDGYITYVSPSYEKILEHDAEEYIGKHFLHNIHPDDTKPLVESFRHSVETHIVWQDQFRQRNRSGEYIWSELRGTPVYDANNAFTHMVVVTRNITIWKDYELKLQYMAYHDPLTGLPNRRYFMEQLSWQLEDMAGRTDCLAIMMMDLDQFKTINDQLGHHIGDQTIQEFAERVNKNVRGNDLLARHGGDEFMLLLPGIEGTCDVLKVVDRIQQAVNQAWCIGQHEFTTTSSLGIVISSSSTPESSRTLLEEADNQLYKAKQSGKNGYQIYDFKCDDQS</sequence>
<dbReference type="CDD" id="cd00130">
    <property type="entry name" value="PAS"/>
    <property type="match status" value="2"/>
</dbReference>
<dbReference type="SUPFAM" id="SSF55073">
    <property type="entry name" value="Nucleotide cyclase"/>
    <property type="match status" value="1"/>
</dbReference>
<gene>
    <name evidence="5" type="ORF">ACFQU8_03780</name>
</gene>
<dbReference type="SUPFAM" id="SSF55785">
    <property type="entry name" value="PYP-like sensor domain (PAS domain)"/>
    <property type="match status" value="2"/>
</dbReference>
<dbReference type="Pfam" id="PF00990">
    <property type="entry name" value="GGDEF"/>
    <property type="match status" value="1"/>
</dbReference>
<evidence type="ECO:0000313" key="5">
    <source>
        <dbReference type="EMBL" id="MFC7746360.1"/>
    </source>
</evidence>
<dbReference type="InterPro" id="IPR029787">
    <property type="entry name" value="Nucleotide_cyclase"/>
</dbReference>
<dbReference type="NCBIfam" id="TIGR00254">
    <property type="entry name" value="GGDEF"/>
    <property type="match status" value="1"/>
</dbReference>
<dbReference type="EMBL" id="JBHTGR010000005">
    <property type="protein sequence ID" value="MFC7746360.1"/>
    <property type="molecule type" value="Genomic_DNA"/>
</dbReference>
<dbReference type="SMART" id="SM00267">
    <property type="entry name" value="GGDEF"/>
    <property type="match status" value="1"/>
</dbReference>
<dbReference type="InterPro" id="IPR035965">
    <property type="entry name" value="PAS-like_dom_sf"/>
</dbReference>
<keyword evidence="1" id="KW-0175">Coiled coil</keyword>
<evidence type="ECO:0000313" key="6">
    <source>
        <dbReference type="Proteomes" id="UP001596620"/>
    </source>
</evidence>
<dbReference type="PANTHER" id="PTHR46663">
    <property type="entry name" value="DIGUANYLATE CYCLASE DGCT-RELATED"/>
    <property type="match status" value="1"/>
</dbReference>
<dbReference type="SMART" id="SM00091">
    <property type="entry name" value="PAS"/>
    <property type="match status" value="2"/>
</dbReference>
<dbReference type="PROSITE" id="PS50113">
    <property type="entry name" value="PAC"/>
    <property type="match status" value="1"/>
</dbReference>
<dbReference type="RefSeq" id="WP_382357844.1">
    <property type="nucleotide sequence ID" value="NZ_JBHTGR010000005.1"/>
</dbReference>
<dbReference type="PROSITE" id="PS50887">
    <property type="entry name" value="GGDEF"/>
    <property type="match status" value="1"/>
</dbReference>
<reference evidence="6" key="1">
    <citation type="journal article" date="2019" name="Int. J. Syst. Evol. Microbiol.">
        <title>The Global Catalogue of Microorganisms (GCM) 10K type strain sequencing project: providing services to taxonomists for standard genome sequencing and annotation.</title>
        <authorList>
            <consortium name="The Broad Institute Genomics Platform"/>
            <consortium name="The Broad Institute Genome Sequencing Center for Infectious Disease"/>
            <person name="Wu L."/>
            <person name="Ma J."/>
        </authorList>
    </citation>
    <scope>NUCLEOTIDE SEQUENCE [LARGE SCALE GENOMIC DNA]</scope>
    <source>
        <strain evidence="6">JCM 30234</strain>
    </source>
</reference>
<dbReference type="GO" id="GO:0052621">
    <property type="term" value="F:diguanylate cyclase activity"/>
    <property type="evidence" value="ECO:0007669"/>
    <property type="project" value="UniProtKB-EC"/>
</dbReference>
<name>A0ABW2UUQ6_9BACI</name>
<keyword evidence="5" id="KW-0808">Transferase</keyword>
<dbReference type="PANTHER" id="PTHR46663:SF3">
    <property type="entry name" value="SLL0267 PROTEIN"/>
    <property type="match status" value="1"/>
</dbReference>
<evidence type="ECO:0000259" key="4">
    <source>
        <dbReference type="PROSITE" id="PS50887"/>
    </source>
</evidence>
<dbReference type="Pfam" id="PF08447">
    <property type="entry name" value="PAS_3"/>
    <property type="match status" value="1"/>
</dbReference>